<evidence type="ECO:0000259" key="1">
    <source>
        <dbReference type="Pfam" id="PF05506"/>
    </source>
</evidence>
<comment type="caution">
    <text evidence="2">The sequence shown here is derived from an EMBL/GenBank/DDBJ whole genome shotgun (WGS) entry which is preliminary data.</text>
</comment>
<dbReference type="InterPro" id="IPR008475">
    <property type="entry name" value="PLipase_C_C"/>
</dbReference>
<keyword evidence="3" id="KW-1185">Reference proteome</keyword>
<accession>A0ABW8Y3Q0</accession>
<dbReference type="Pfam" id="PF05506">
    <property type="entry name" value="PLipase_C_C"/>
    <property type="match status" value="1"/>
</dbReference>
<name>A0ABW8Y3Q0_9FLAO</name>
<dbReference type="EMBL" id="JBELPY010000008">
    <property type="protein sequence ID" value="MFL9834831.1"/>
    <property type="molecule type" value="Genomic_DNA"/>
</dbReference>
<gene>
    <name evidence="2" type="ORF">ABS765_12410</name>
</gene>
<sequence length="169" mass="19698">MQTKNTTLDNYNVNFGRNEISMINLKENTVSLIIYDKNKFNTKDYYFSYKLSSDEQINHQINSENYNYEVNGPNGFVRKFKGSKPPKIKVTLSNNISQNEIELKIDAISGQTVTVNLENVYLSDGKDIIINNQEIFTFNLDRTRGWYDLKIKTEYNSWHFAGRIELAKS</sequence>
<dbReference type="Proteomes" id="UP001629058">
    <property type="component" value="Unassembled WGS sequence"/>
</dbReference>
<feature type="domain" description="Bacterial phospholipase C C-terminal" evidence="1">
    <location>
        <begin position="11"/>
        <end position="82"/>
    </location>
</feature>
<evidence type="ECO:0000313" key="3">
    <source>
        <dbReference type="Proteomes" id="UP001629058"/>
    </source>
</evidence>
<dbReference type="RefSeq" id="WP_408091002.1">
    <property type="nucleotide sequence ID" value="NZ_JBELPY010000008.1"/>
</dbReference>
<organism evidence="2 3">
    <name type="scientific">Chryseobacterium terrae</name>
    <dbReference type="NCBI Taxonomy" id="3163299"/>
    <lineage>
        <taxon>Bacteria</taxon>
        <taxon>Pseudomonadati</taxon>
        <taxon>Bacteroidota</taxon>
        <taxon>Flavobacteriia</taxon>
        <taxon>Flavobacteriales</taxon>
        <taxon>Weeksellaceae</taxon>
        <taxon>Chryseobacterium group</taxon>
        <taxon>Chryseobacterium</taxon>
    </lineage>
</organism>
<reference evidence="2 3" key="1">
    <citation type="submission" date="2024-06" db="EMBL/GenBank/DDBJ databases">
        <authorList>
            <person name="Kaempfer P."/>
            <person name="Viver T."/>
        </authorList>
    </citation>
    <scope>NUCLEOTIDE SEQUENCE [LARGE SCALE GENOMIC DNA]</scope>
    <source>
        <strain evidence="2 3">ST-37</strain>
    </source>
</reference>
<proteinExistence type="predicted"/>
<evidence type="ECO:0000313" key="2">
    <source>
        <dbReference type="EMBL" id="MFL9834831.1"/>
    </source>
</evidence>
<protein>
    <submittedName>
        <fullName evidence="2">Phospholipase domain-containing protein</fullName>
    </submittedName>
</protein>